<feature type="transmembrane region" description="Helical" evidence="1">
    <location>
        <begin position="90"/>
        <end position="117"/>
    </location>
</feature>
<evidence type="ECO:0000256" key="1">
    <source>
        <dbReference type="SAM" id="Phobius"/>
    </source>
</evidence>
<keyword evidence="1" id="KW-0812">Transmembrane</keyword>
<reference evidence="2" key="3">
    <citation type="submission" date="2023-05" db="EMBL/GenBank/DDBJ databases">
        <authorList>
            <person name="Smith C.H."/>
        </authorList>
    </citation>
    <scope>NUCLEOTIDE SEQUENCE</scope>
    <source>
        <strain evidence="2">CHS0354</strain>
        <tissue evidence="2">Mantle</tissue>
    </source>
</reference>
<name>A0AAE0SFT2_9BIVA</name>
<protein>
    <submittedName>
        <fullName evidence="2">Uncharacterized protein</fullName>
    </submittedName>
</protein>
<dbReference type="AlphaFoldDB" id="A0AAE0SFT2"/>
<comment type="caution">
    <text evidence="2">The sequence shown here is derived from an EMBL/GenBank/DDBJ whole genome shotgun (WGS) entry which is preliminary data.</text>
</comment>
<organism evidence="2 3">
    <name type="scientific">Potamilus streckersoni</name>
    <dbReference type="NCBI Taxonomy" id="2493646"/>
    <lineage>
        <taxon>Eukaryota</taxon>
        <taxon>Metazoa</taxon>
        <taxon>Spiralia</taxon>
        <taxon>Lophotrochozoa</taxon>
        <taxon>Mollusca</taxon>
        <taxon>Bivalvia</taxon>
        <taxon>Autobranchia</taxon>
        <taxon>Heteroconchia</taxon>
        <taxon>Palaeoheterodonta</taxon>
        <taxon>Unionida</taxon>
        <taxon>Unionoidea</taxon>
        <taxon>Unionidae</taxon>
        <taxon>Ambleminae</taxon>
        <taxon>Lampsilini</taxon>
        <taxon>Potamilus</taxon>
    </lineage>
</organism>
<evidence type="ECO:0000313" key="3">
    <source>
        <dbReference type="Proteomes" id="UP001195483"/>
    </source>
</evidence>
<dbReference type="Proteomes" id="UP001195483">
    <property type="component" value="Unassembled WGS sequence"/>
</dbReference>
<keyword evidence="1" id="KW-0472">Membrane</keyword>
<keyword evidence="1" id="KW-1133">Transmembrane helix</keyword>
<accession>A0AAE0SFT2</accession>
<evidence type="ECO:0000313" key="2">
    <source>
        <dbReference type="EMBL" id="KAK3591230.1"/>
    </source>
</evidence>
<proteinExistence type="predicted"/>
<reference evidence="2" key="2">
    <citation type="journal article" date="2021" name="Genome Biol. Evol.">
        <title>Developing a high-quality reference genome for a parasitic bivalve with doubly uniparental inheritance (Bivalvia: Unionida).</title>
        <authorList>
            <person name="Smith C.H."/>
        </authorList>
    </citation>
    <scope>NUCLEOTIDE SEQUENCE</scope>
    <source>
        <strain evidence="2">CHS0354</strain>
        <tissue evidence="2">Mantle</tissue>
    </source>
</reference>
<keyword evidence="3" id="KW-1185">Reference proteome</keyword>
<dbReference type="EMBL" id="JAEAOA010000299">
    <property type="protein sequence ID" value="KAK3591230.1"/>
    <property type="molecule type" value="Genomic_DNA"/>
</dbReference>
<reference evidence="2" key="1">
    <citation type="journal article" date="2021" name="Genome Biol. Evol.">
        <title>A High-Quality Reference Genome for a Parasitic Bivalve with Doubly Uniparental Inheritance (Bivalvia: Unionida).</title>
        <authorList>
            <person name="Smith C.H."/>
        </authorList>
    </citation>
    <scope>NUCLEOTIDE SEQUENCE</scope>
    <source>
        <strain evidence="2">CHS0354</strain>
    </source>
</reference>
<gene>
    <name evidence="2" type="ORF">CHS0354_003863</name>
</gene>
<sequence>MPPVNQWEDLTASIVAESQQHDITVVNTLQATSSKSVLPEKGKSESGGKVVVVMSLSFTRNSPRVFELCLAYHATSPNGAVLWYGNCNRFFAGVIAGSVVGSVVLTAFTLYASAWIFR</sequence>